<feature type="domain" description="Peptidase M24 C-terminal" evidence="9">
    <location>
        <begin position="797"/>
        <end position="855"/>
    </location>
</feature>
<evidence type="ECO:0000256" key="6">
    <source>
        <dbReference type="SAM" id="MobiDB-lite"/>
    </source>
</evidence>
<dbReference type="GO" id="GO:0046872">
    <property type="term" value="F:metal ion binding"/>
    <property type="evidence" value="ECO:0007669"/>
    <property type="project" value="UniProtKB-KW"/>
</dbReference>
<dbReference type="Pfam" id="PF16189">
    <property type="entry name" value="Creatinase_N_2"/>
    <property type="match status" value="1"/>
</dbReference>
<dbReference type="GO" id="GO:0005737">
    <property type="term" value="C:cytoplasm"/>
    <property type="evidence" value="ECO:0007669"/>
    <property type="project" value="UniProtKB-ARBA"/>
</dbReference>
<dbReference type="PANTHER" id="PTHR43763:SF17">
    <property type="entry name" value="AMINOPEPTIDASE P, CYTOPLASMIC-RELATED"/>
    <property type="match status" value="1"/>
</dbReference>
<dbReference type="EMBL" id="JABXXO010000003">
    <property type="protein sequence ID" value="KAF7782092.1"/>
    <property type="molecule type" value="Genomic_DNA"/>
</dbReference>
<dbReference type="SUPFAM" id="SSF53092">
    <property type="entry name" value="Creatinase/prolidase N-terminal domain"/>
    <property type="match status" value="1"/>
</dbReference>
<feature type="compositionally biased region" description="Polar residues" evidence="6">
    <location>
        <begin position="197"/>
        <end position="206"/>
    </location>
</feature>
<protein>
    <recommendedName>
        <fullName evidence="12">Creatinase/aminopeptidase</fullName>
    </recommendedName>
</protein>
<feature type="compositionally biased region" description="Basic and acidic residues" evidence="6">
    <location>
        <begin position="23"/>
        <end position="33"/>
    </location>
</feature>
<dbReference type="AlphaFoldDB" id="A0A8H7F787"/>
<dbReference type="PANTHER" id="PTHR43763">
    <property type="entry name" value="XAA-PRO AMINOPEPTIDASE 1"/>
    <property type="match status" value="1"/>
</dbReference>
<comment type="caution">
    <text evidence="10">The sequence shown here is derived from an EMBL/GenBank/DDBJ whole genome shotgun (WGS) entry which is preliminary data.</text>
</comment>
<evidence type="ECO:0000259" key="7">
    <source>
        <dbReference type="Pfam" id="PF00557"/>
    </source>
</evidence>
<feature type="domain" description="Peptidase M24" evidence="7">
    <location>
        <begin position="573"/>
        <end position="784"/>
    </location>
</feature>
<dbReference type="FunFam" id="3.40.350.10:FF:000003">
    <property type="entry name" value="Xaa-pro aminopeptidase P"/>
    <property type="match status" value="1"/>
</dbReference>
<dbReference type="InterPro" id="IPR033740">
    <property type="entry name" value="Pept_M24B"/>
</dbReference>
<organism evidence="10 11">
    <name type="scientific">Agaricus bisporus var. burnettii</name>
    <dbReference type="NCBI Taxonomy" id="192524"/>
    <lineage>
        <taxon>Eukaryota</taxon>
        <taxon>Fungi</taxon>
        <taxon>Dikarya</taxon>
        <taxon>Basidiomycota</taxon>
        <taxon>Agaricomycotina</taxon>
        <taxon>Agaricomycetes</taxon>
        <taxon>Agaricomycetidae</taxon>
        <taxon>Agaricales</taxon>
        <taxon>Agaricineae</taxon>
        <taxon>Agaricaceae</taxon>
        <taxon>Agaricus</taxon>
    </lineage>
</organism>
<dbReference type="InterPro" id="IPR000994">
    <property type="entry name" value="Pept_M24"/>
</dbReference>
<feature type="region of interest" description="Disordered" evidence="6">
    <location>
        <begin position="1"/>
        <end position="242"/>
    </location>
</feature>
<dbReference type="FunFam" id="3.90.230.10:FF:000007">
    <property type="entry name" value="Xaa-Pro aminopeptidase P"/>
    <property type="match status" value="1"/>
</dbReference>
<dbReference type="Gene3D" id="3.40.350.10">
    <property type="entry name" value="Creatinase/prolidase N-terminal domain"/>
    <property type="match status" value="2"/>
</dbReference>
<keyword evidence="3" id="KW-0479">Metal-binding</keyword>
<dbReference type="InterPro" id="IPR000587">
    <property type="entry name" value="Creatinase_N"/>
</dbReference>
<dbReference type="SUPFAM" id="SSF55920">
    <property type="entry name" value="Creatinase/aminopeptidase"/>
    <property type="match status" value="1"/>
</dbReference>
<feature type="domain" description="Creatinase N-terminal" evidence="8">
    <location>
        <begin position="249"/>
        <end position="375"/>
    </location>
</feature>
<evidence type="ECO:0000313" key="11">
    <source>
        <dbReference type="Proteomes" id="UP000629468"/>
    </source>
</evidence>
<evidence type="ECO:0000259" key="8">
    <source>
        <dbReference type="Pfam" id="PF01321"/>
    </source>
</evidence>
<feature type="compositionally biased region" description="Basic and acidic residues" evidence="6">
    <location>
        <begin position="163"/>
        <end position="187"/>
    </location>
</feature>
<evidence type="ECO:0008006" key="12">
    <source>
        <dbReference type="Google" id="ProtNLM"/>
    </source>
</evidence>
<evidence type="ECO:0000256" key="2">
    <source>
        <dbReference type="ARBA" id="ARBA00008766"/>
    </source>
</evidence>
<name>A0A8H7F787_AGABI</name>
<comment type="similarity">
    <text evidence="2">Belongs to the peptidase M24B family.</text>
</comment>
<evidence type="ECO:0000313" key="10">
    <source>
        <dbReference type="EMBL" id="KAF7782092.1"/>
    </source>
</evidence>
<feature type="compositionally biased region" description="Basic and acidic residues" evidence="6">
    <location>
        <begin position="228"/>
        <end position="242"/>
    </location>
</feature>
<evidence type="ECO:0000256" key="4">
    <source>
        <dbReference type="ARBA" id="ARBA00022801"/>
    </source>
</evidence>
<dbReference type="CDD" id="cd01085">
    <property type="entry name" value="APP"/>
    <property type="match status" value="1"/>
</dbReference>
<reference evidence="10 11" key="1">
    <citation type="journal article" name="Sci. Rep.">
        <title>Telomere-to-telomere assembled and centromere annotated genomes of the two main subspecies of the button mushroom Agaricus bisporus reveal especially polymorphic chromosome ends.</title>
        <authorList>
            <person name="Sonnenberg A.S.M."/>
            <person name="Sedaghat-Telgerd N."/>
            <person name="Lavrijssen B."/>
            <person name="Ohm R.A."/>
            <person name="Hendrickx P.M."/>
            <person name="Scholtmeijer K."/>
            <person name="Baars J.J.P."/>
            <person name="van Peer A."/>
        </authorList>
    </citation>
    <scope>NUCLEOTIDE SEQUENCE [LARGE SCALE GENOMIC DNA]</scope>
    <source>
        <strain evidence="10 11">H119_p4</strain>
    </source>
</reference>
<dbReference type="InterPro" id="IPR050422">
    <property type="entry name" value="X-Pro_aminopeptidase_P"/>
</dbReference>
<accession>A0A8H7F787</accession>
<proteinExistence type="inferred from homology"/>
<dbReference type="Proteomes" id="UP000629468">
    <property type="component" value="Unassembled WGS sequence"/>
</dbReference>
<evidence type="ECO:0000259" key="9">
    <source>
        <dbReference type="Pfam" id="PF16188"/>
    </source>
</evidence>
<comment type="cofactor">
    <cofactor evidence="1">
        <name>Mn(2+)</name>
        <dbReference type="ChEBI" id="CHEBI:29035"/>
    </cofactor>
</comment>
<dbReference type="InterPro" id="IPR032416">
    <property type="entry name" value="Peptidase_M24_C"/>
</dbReference>
<evidence type="ECO:0000256" key="5">
    <source>
        <dbReference type="ARBA" id="ARBA00023211"/>
    </source>
</evidence>
<evidence type="ECO:0000256" key="1">
    <source>
        <dbReference type="ARBA" id="ARBA00001936"/>
    </source>
</evidence>
<keyword evidence="5" id="KW-0464">Manganese</keyword>
<keyword evidence="4" id="KW-0378">Hydrolase</keyword>
<dbReference type="Pfam" id="PF01321">
    <property type="entry name" value="Creatinase_N"/>
    <property type="match status" value="1"/>
</dbReference>
<dbReference type="Gene3D" id="3.90.230.10">
    <property type="entry name" value="Creatinase/methionine aminopeptidase superfamily"/>
    <property type="match status" value="1"/>
</dbReference>
<dbReference type="InterPro" id="IPR029149">
    <property type="entry name" value="Creatin/AminoP/Spt16_N"/>
</dbReference>
<dbReference type="Pfam" id="PF00557">
    <property type="entry name" value="Peptidase_M24"/>
    <property type="match status" value="1"/>
</dbReference>
<dbReference type="GO" id="GO:0070006">
    <property type="term" value="F:metalloaminopeptidase activity"/>
    <property type="evidence" value="ECO:0007669"/>
    <property type="project" value="InterPro"/>
</dbReference>
<feature type="compositionally biased region" description="Polar residues" evidence="6">
    <location>
        <begin position="125"/>
        <end position="162"/>
    </location>
</feature>
<evidence type="ECO:0000256" key="3">
    <source>
        <dbReference type="ARBA" id="ARBA00022723"/>
    </source>
</evidence>
<feature type="compositionally biased region" description="Basic and acidic residues" evidence="6">
    <location>
        <begin position="112"/>
        <end position="122"/>
    </location>
</feature>
<feature type="compositionally biased region" description="Polar residues" evidence="6">
    <location>
        <begin position="82"/>
        <end position="103"/>
    </location>
</feature>
<sequence>MGRVRRRRPGVNHTTYLRQKRRVSIDDKSDVSHPHAQLTRRPSAYSSSSTLTSLPDNLTFRTDSEKYDEVPPLFTGGEKDSNTPPKLSRGNTMTGTKKSTASSKWGYGWGLGKKEKEVEAHMHQRSASGASSPLPQYQTVEPSLQRSGTKSSQATRSTQSTVRVDEPPRRSDSRRKPSSLERKDTQRSHVSRRSQDSKATTSSRSTAPRIRPPLTASDSASTLVGSALERKERGDVESIHDRSVNTTERLAALREQMLKNNVDVYLVPSEDAHGSEYVAASDKRREFITGFTGTAGAAIITRENAYLAVDSRYWVQAENQTDANWEILRVGDINDPKSFKDWVEFLVTMLPKGSRLGVDARMISHEKASAINSKLTHLDSRFVFPAMNLVDLVWKEKPAKSKGSVYVQSIEYTGKDATYKLYKIREWIKAQPPSIPSFSKATEPTPQQIQAGMLVSNLACIAWTLNLRGVDIPFNPLFHAYLFIGLDKTILFLDASKVDENIERYLEKMGVERRNYTDLWPFMRKREWGDGKIIIPSTTSYAISLMLTHFRYTISPNRVEFLMSIKNETEIAGLRHAYIRDGVAFVQFLAWLENKLNSGYDITEWEAGWRVKEFRMKQRKFMGLAYETISASGPNAALPHYTPKKATAKMIDRDTPYLNDSGGQYRDGTCDTTRTLHFGRPTPHMSEAYTRVVQGHIAIDTAIFPEGTSGYQLDSQARRPLWKDGMNYLHGTGHGFGSFLTVHEGEHGFSSNVPLMPGHVVTNEPGFYVEGKWGVRVESALVVKRVKTKQEFGGDTWLGFERLTCVPIQTRMIKESLLTKEEKSWLKDHNLRCWDILSPLLREDKVALKWLRKEADRGIGLPGSGPGGLTVEWD</sequence>
<dbReference type="InterPro" id="IPR036005">
    <property type="entry name" value="Creatinase/aminopeptidase-like"/>
</dbReference>
<feature type="compositionally biased region" description="Basic residues" evidence="6">
    <location>
        <begin position="1"/>
        <end position="10"/>
    </location>
</feature>
<gene>
    <name evidence="10" type="ORF">Agabi119p4_1468</name>
</gene>
<dbReference type="Pfam" id="PF16188">
    <property type="entry name" value="Peptidase_M24_C"/>
    <property type="match status" value="1"/>
</dbReference>